<dbReference type="EMBL" id="JABMIG020000114">
    <property type="protein sequence ID" value="KAL3791429.1"/>
    <property type="molecule type" value="Genomic_DNA"/>
</dbReference>
<feature type="compositionally biased region" description="Pro residues" evidence="1">
    <location>
        <begin position="20"/>
        <end position="30"/>
    </location>
</feature>
<accession>A0ABD3PUZ5</accession>
<reference evidence="2 3" key="1">
    <citation type="journal article" date="2020" name="G3 (Bethesda)">
        <title>Improved Reference Genome for Cyclotella cryptica CCMP332, a Model for Cell Wall Morphogenesis, Salinity Adaptation, and Lipid Production in Diatoms (Bacillariophyta).</title>
        <authorList>
            <person name="Roberts W.R."/>
            <person name="Downey K.M."/>
            <person name="Ruck E.C."/>
            <person name="Traller J.C."/>
            <person name="Alverson A.J."/>
        </authorList>
    </citation>
    <scope>NUCLEOTIDE SEQUENCE [LARGE SCALE GENOMIC DNA]</scope>
    <source>
        <strain evidence="2 3">CCMP332</strain>
    </source>
</reference>
<gene>
    <name evidence="2" type="ORF">HJC23_011485</name>
</gene>
<comment type="caution">
    <text evidence="2">The sequence shown here is derived from an EMBL/GenBank/DDBJ whole genome shotgun (WGS) entry which is preliminary data.</text>
</comment>
<sequence length="156" mass="17248">MTSINMFQTPVNAGANYPPHRMPTCPPAPRKLPYDPIPLQRLDSLSFPGLPVLPSMSHTDSSSDSDSTVVARRLRPRPTFFLLPNPKIISPMEANDSNEDCNDDNITELPASFIKAFGDGTGLRNEDSDGRQYKRVRRSSLLDGIRHRRPSFAGAA</sequence>
<feature type="compositionally biased region" description="Polar residues" evidence="1">
    <location>
        <begin position="1"/>
        <end position="11"/>
    </location>
</feature>
<evidence type="ECO:0000313" key="3">
    <source>
        <dbReference type="Proteomes" id="UP001516023"/>
    </source>
</evidence>
<dbReference type="Proteomes" id="UP001516023">
    <property type="component" value="Unassembled WGS sequence"/>
</dbReference>
<dbReference type="AlphaFoldDB" id="A0ABD3PUZ5"/>
<evidence type="ECO:0000313" key="2">
    <source>
        <dbReference type="EMBL" id="KAL3791429.1"/>
    </source>
</evidence>
<proteinExistence type="predicted"/>
<evidence type="ECO:0000256" key="1">
    <source>
        <dbReference type="SAM" id="MobiDB-lite"/>
    </source>
</evidence>
<protein>
    <submittedName>
        <fullName evidence="2">Uncharacterized protein</fullName>
    </submittedName>
</protein>
<feature type="region of interest" description="Disordered" evidence="1">
    <location>
        <begin position="1"/>
        <end position="32"/>
    </location>
</feature>
<keyword evidence="3" id="KW-1185">Reference proteome</keyword>
<name>A0ABD3PUZ5_9STRA</name>
<organism evidence="2 3">
    <name type="scientific">Cyclotella cryptica</name>
    <dbReference type="NCBI Taxonomy" id="29204"/>
    <lineage>
        <taxon>Eukaryota</taxon>
        <taxon>Sar</taxon>
        <taxon>Stramenopiles</taxon>
        <taxon>Ochrophyta</taxon>
        <taxon>Bacillariophyta</taxon>
        <taxon>Coscinodiscophyceae</taxon>
        <taxon>Thalassiosirophycidae</taxon>
        <taxon>Stephanodiscales</taxon>
        <taxon>Stephanodiscaceae</taxon>
        <taxon>Cyclotella</taxon>
    </lineage>
</organism>